<dbReference type="PROSITE" id="PS00107">
    <property type="entry name" value="PROTEIN_KINASE_ATP"/>
    <property type="match status" value="1"/>
</dbReference>
<dbReference type="PROSITE" id="PS50011">
    <property type="entry name" value="PROTEIN_KINASE_DOM"/>
    <property type="match status" value="1"/>
</dbReference>
<evidence type="ECO:0000256" key="4">
    <source>
        <dbReference type="ARBA" id="ARBA00022741"/>
    </source>
</evidence>
<evidence type="ECO:0000256" key="9">
    <source>
        <dbReference type="SAM" id="MobiDB-lite"/>
    </source>
</evidence>
<dbReference type="HOGENOM" id="CLU_000288_181_20_1"/>
<dbReference type="PANTHER" id="PTHR24057">
    <property type="entry name" value="GLYCOGEN SYNTHASE KINASE-3 ALPHA"/>
    <property type="match status" value="1"/>
</dbReference>
<gene>
    <name evidence="11" type="ORF">TTHERM_00532670</name>
</gene>
<name>Q248A2_TETTS</name>
<feature type="binding site" evidence="7">
    <location>
        <position position="84"/>
    </location>
    <ligand>
        <name>ATP</name>
        <dbReference type="ChEBI" id="CHEBI:30616"/>
    </ligand>
</feature>
<evidence type="ECO:0000313" key="12">
    <source>
        <dbReference type="Proteomes" id="UP000009168"/>
    </source>
</evidence>
<dbReference type="InterPro" id="IPR050591">
    <property type="entry name" value="GSK-3"/>
</dbReference>
<dbReference type="GO" id="GO:0005634">
    <property type="term" value="C:nucleus"/>
    <property type="evidence" value="ECO:0007669"/>
    <property type="project" value="TreeGrafter"/>
</dbReference>
<dbReference type="InterPro" id="IPR008271">
    <property type="entry name" value="Ser/Thr_kinase_AS"/>
</dbReference>
<evidence type="ECO:0000256" key="6">
    <source>
        <dbReference type="ARBA" id="ARBA00022840"/>
    </source>
</evidence>
<sequence>MNRNNANQRLPTQEQEVLPTIQGMGGNGSRMHTVGSMKESDKKQDPKKEYTYSIQGDNIVGNGTFGVVYFATINETGETVAIKKVFQDRRYKNRELQIMKEIGNHPNVISLRNYFYIYADDKQEDVYLNIIMDYIPETLYRMIKYFAKKSKGNFPNILLKLYSYQLMRSLAYIQGLGICHRDIKPTNVLVDPRNHALKMCDFGSAKKLNPSETNISYICSRYYRAPELMFMATQYTNSIDVWSVGCVIAEMVLGDPIFAGESSVDQLIEIIKILGTPTLQQIQHMNPDHQPTQMPKIKPTPWSKVFKNCKVDPLAIDLISKVLVYSPQLRLKPLEALAHPFFDELRNPLCRINGQKLPELFNFTQIEVNGYPDELINKLIPDWYSQMCAGVDNRSSDDSN</sequence>
<dbReference type="GO" id="GO:0004674">
    <property type="term" value="F:protein serine/threonine kinase activity"/>
    <property type="evidence" value="ECO:0007669"/>
    <property type="project" value="UniProtKB-KW"/>
</dbReference>
<reference evidence="12" key="1">
    <citation type="journal article" date="2006" name="PLoS Biol.">
        <title>Macronuclear genome sequence of the ciliate Tetrahymena thermophila, a model eukaryote.</title>
        <authorList>
            <person name="Eisen J.A."/>
            <person name="Coyne R.S."/>
            <person name="Wu M."/>
            <person name="Wu D."/>
            <person name="Thiagarajan M."/>
            <person name="Wortman J.R."/>
            <person name="Badger J.H."/>
            <person name="Ren Q."/>
            <person name="Amedeo P."/>
            <person name="Jones K.M."/>
            <person name="Tallon L.J."/>
            <person name="Delcher A.L."/>
            <person name="Salzberg S.L."/>
            <person name="Silva J.C."/>
            <person name="Haas B.J."/>
            <person name="Majoros W.H."/>
            <person name="Farzad M."/>
            <person name="Carlton J.M."/>
            <person name="Smith R.K. Jr."/>
            <person name="Garg J."/>
            <person name="Pearlman R.E."/>
            <person name="Karrer K.M."/>
            <person name="Sun L."/>
            <person name="Manning G."/>
            <person name="Elde N.C."/>
            <person name="Turkewitz A.P."/>
            <person name="Asai D.J."/>
            <person name="Wilkes D.E."/>
            <person name="Wang Y."/>
            <person name="Cai H."/>
            <person name="Collins K."/>
            <person name="Stewart B.A."/>
            <person name="Lee S.R."/>
            <person name="Wilamowska K."/>
            <person name="Weinberg Z."/>
            <person name="Ruzzo W.L."/>
            <person name="Wloga D."/>
            <person name="Gaertig J."/>
            <person name="Frankel J."/>
            <person name="Tsao C.-C."/>
            <person name="Gorovsky M.A."/>
            <person name="Keeling P.J."/>
            <person name="Waller R.F."/>
            <person name="Patron N.J."/>
            <person name="Cherry J.M."/>
            <person name="Stover N.A."/>
            <person name="Krieger C.J."/>
            <person name="del Toro C."/>
            <person name="Ryder H.F."/>
            <person name="Williamson S.C."/>
            <person name="Barbeau R.A."/>
            <person name="Hamilton E.P."/>
            <person name="Orias E."/>
        </authorList>
    </citation>
    <scope>NUCLEOTIDE SEQUENCE [LARGE SCALE GENOMIC DNA]</scope>
    <source>
        <strain evidence="12">SB210</strain>
    </source>
</reference>
<dbReference type="Proteomes" id="UP000009168">
    <property type="component" value="Unassembled WGS sequence"/>
</dbReference>
<keyword evidence="4 7" id="KW-0547">Nucleotide-binding</keyword>
<feature type="domain" description="Protein kinase" evidence="10">
    <location>
        <begin position="54"/>
        <end position="342"/>
    </location>
</feature>
<dbReference type="FunCoup" id="Q248A2">
    <property type="interactions" value="147"/>
</dbReference>
<feature type="compositionally biased region" description="Basic and acidic residues" evidence="9">
    <location>
        <begin position="38"/>
        <end position="49"/>
    </location>
</feature>
<dbReference type="Gene3D" id="1.10.510.10">
    <property type="entry name" value="Transferase(Phosphotransferase) domain 1"/>
    <property type="match status" value="1"/>
</dbReference>
<keyword evidence="3" id="KW-0808">Transferase</keyword>
<keyword evidence="5 11" id="KW-0418">Kinase</keyword>
<organism evidence="11 12">
    <name type="scientific">Tetrahymena thermophila (strain SB210)</name>
    <dbReference type="NCBI Taxonomy" id="312017"/>
    <lineage>
        <taxon>Eukaryota</taxon>
        <taxon>Sar</taxon>
        <taxon>Alveolata</taxon>
        <taxon>Ciliophora</taxon>
        <taxon>Intramacronucleata</taxon>
        <taxon>Oligohymenophorea</taxon>
        <taxon>Hymenostomatida</taxon>
        <taxon>Tetrahymenina</taxon>
        <taxon>Tetrahymenidae</taxon>
        <taxon>Tetrahymena</taxon>
    </lineage>
</organism>
<protein>
    <submittedName>
        <fullName evidence="11">Glycogen synthase kinase-3</fullName>
    </submittedName>
</protein>
<evidence type="ECO:0000313" key="11">
    <source>
        <dbReference type="EMBL" id="EAS04143.2"/>
    </source>
</evidence>
<dbReference type="GO" id="GO:0030154">
    <property type="term" value="P:cell differentiation"/>
    <property type="evidence" value="ECO:0007669"/>
    <property type="project" value="TreeGrafter"/>
</dbReference>
<dbReference type="EMBL" id="GG662455">
    <property type="protein sequence ID" value="EAS04143.2"/>
    <property type="molecule type" value="Genomic_DNA"/>
</dbReference>
<feature type="region of interest" description="Disordered" evidence="9">
    <location>
        <begin position="1"/>
        <end position="49"/>
    </location>
</feature>
<dbReference type="SMART" id="SM00220">
    <property type="entry name" value="S_TKc"/>
    <property type="match status" value="1"/>
</dbReference>
<dbReference type="AlphaFoldDB" id="Q248A2"/>
<dbReference type="GO" id="GO:0007165">
    <property type="term" value="P:signal transduction"/>
    <property type="evidence" value="ECO:0007669"/>
    <property type="project" value="TreeGrafter"/>
</dbReference>
<dbReference type="PROSITE" id="PS00108">
    <property type="entry name" value="PROTEIN_KINASE_ST"/>
    <property type="match status" value="1"/>
</dbReference>
<dbReference type="SUPFAM" id="SSF56112">
    <property type="entry name" value="Protein kinase-like (PK-like)"/>
    <property type="match status" value="1"/>
</dbReference>
<dbReference type="KEGG" id="tet:TTHERM_00532670"/>
<dbReference type="RefSeq" id="XP_001024388.2">
    <property type="nucleotide sequence ID" value="XM_001024388.2"/>
</dbReference>
<evidence type="ECO:0000256" key="2">
    <source>
        <dbReference type="ARBA" id="ARBA00022527"/>
    </source>
</evidence>
<dbReference type="GeneID" id="7836184"/>
<dbReference type="InterPro" id="IPR011009">
    <property type="entry name" value="Kinase-like_dom_sf"/>
</dbReference>
<proteinExistence type="inferred from homology"/>
<dbReference type="GO" id="GO:0005524">
    <property type="term" value="F:ATP binding"/>
    <property type="evidence" value="ECO:0007669"/>
    <property type="project" value="UniProtKB-UniRule"/>
</dbReference>
<evidence type="ECO:0000256" key="3">
    <source>
        <dbReference type="ARBA" id="ARBA00022679"/>
    </source>
</evidence>
<dbReference type="FunFam" id="1.10.510.10:FF:000082">
    <property type="entry name" value="Shaggy-related protein kinase kappa"/>
    <property type="match status" value="1"/>
</dbReference>
<dbReference type="eggNOG" id="KOG0658">
    <property type="taxonomic scope" value="Eukaryota"/>
</dbReference>
<keyword evidence="2 8" id="KW-0723">Serine/threonine-protein kinase</keyword>
<keyword evidence="6 7" id="KW-0067">ATP-binding</keyword>
<dbReference type="STRING" id="312017.Q248A2"/>
<dbReference type="InterPro" id="IPR039192">
    <property type="entry name" value="STKc_GSK3"/>
</dbReference>
<accession>Q248A2</accession>
<dbReference type="InParanoid" id="Q248A2"/>
<evidence type="ECO:0000256" key="8">
    <source>
        <dbReference type="RuleBase" id="RU000304"/>
    </source>
</evidence>
<dbReference type="InterPro" id="IPR000719">
    <property type="entry name" value="Prot_kinase_dom"/>
</dbReference>
<dbReference type="PANTHER" id="PTHR24057:SF0">
    <property type="entry name" value="PROTEIN KINASE SHAGGY-RELATED"/>
    <property type="match status" value="1"/>
</dbReference>
<evidence type="ECO:0000256" key="5">
    <source>
        <dbReference type="ARBA" id="ARBA00022777"/>
    </source>
</evidence>
<evidence type="ECO:0000256" key="7">
    <source>
        <dbReference type="PROSITE-ProRule" id="PRU10141"/>
    </source>
</evidence>
<comment type="similarity">
    <text evidence="1">Belongs to the protein kinase superfamily. CMGC Ser/Thr protein kinase family. GSK-3 subfamily.</text>
</comment>
<dbReference type="Pfam" id="PF00069">
    <property type="entry name" value="Pkinase"/>
    <property type="match status" value="1"/>
</dbReference>
<dbReference type="CDD" id="cd14137">
    <property type="entry name" value="STKc_GSK3"/>
    <property type="match status" value="1"/>
</dbReference>
<dbReference type="InterPro" id="IPR017441">
    <property type="entry name" value="Protein_kinase_ATP_BS"/>
</dbReference>
<feature type="compositionally biased region" description="Polar residues" evidence="9">
    <location>
        <begin position="1"/>
        <end position="15"/>
    </location>
</feature>
<dbReference type="Gene3D" id="3.30.200.20">
    <property type="entry name" value="Phosphorylase Kinase, domain 1"/>
    <property type="match status" value="1"/>
</dbReference>
<keyword evidence="12" id="KW-1185">Reference proteome</keyword>
<evidence type="ECO:0000256" key="1">
    <source>
        <dbReference type="ARBA" id="ARBA00005527"/>
    </source>
</evidence>
<evidence type="ECO:0000259" key="10">
    <source>
        <dbReference type="PROSITE" id="PS50011"/>
    </source>
</evidence>
<dbReference type="OrthoDB" id="272141at2759"/>
<dbReference type="GO" id="GO:0005737">
    <property type="term" value="C:cytoplasm"/>
    <property type="evidence" value="ECO:0007669"/>
    <property type="project" value="TreeGrafter"/>
</dbReference>